<name>A0ABP2RWS0_RHILU</name>
<organism evidence="2 3">
    <name type="scientific">Bradyrhizobium lupini HPC(L)</name>
    <dbReference type="NCBI Taxonomy" id="1229491"/>
    <lineage>
        <taxon>Bacteria</taxon>
        <taxon>Pseudomonadati</taxon>
        <taxon>Pseudomonadota</taxon>
        <taxon>Alphaproteobacteria</taxon>
        <taxon>Hyphomicrobiales</taxon>
        <taxon>Nitrobacteraceae</taxon>
        <taxon>Bradyrhizobium</taxon>
    </lineage>
</organism>
<dbReference type="EMBL" id="AMQQ01000004">
    <property type="protein sequence ID" value="EKJ97163.1"/>
    <property type="molecule type" value="Genomic_DNA"/>
</dbReference>
<gene>
    <name evidence="2" type="ORF">C241_02604</name>
</gene>
<sequence>MVNDFYLFGMPLHGGIRPPSVVPSQPRKEQSSGNRVFSAQTNELPPVSAEGGNMINFMKTTGLAIGIALVSFAAPMPAGAQDMELRIGPDGVRPVIRDRDRDMDRRGPPRMRGCSEREARAAAREAGLRDPEVVRVTPGRVVVEGFTRRGPDRITFANERGCPEI</sequence>
<evidence type="ECO:0000313" key="2">
    <source>
        <dbReference type="EMBL" id="EKJ97163.1"/>
    </source>
</evidence>
<comment type="caution">
    <text evidence="2">The sequence shown here is derived from an EMBL/GenBank/DDBJ whole genome shotgun (WGS) entry which is preliminary data.</text>
</comment>
<evidence type="ECO:0000313" key="3">
    <source>
        <dbReference type="Proteomes" id="UP000017668"/>
    </source>
</evidence>
<proteinExistence type="predicted"/>
<evidence type="ECO:0000256" key="1">
    <source>
        <dbReference type="SAM" id="MobiDB-lite"/>
    </source>
</evidence>
<accession>A0ABP2RWS0</accession>
<feature type="region of interest" description="Disordered" evidence="1">
    <location>
        <begin position="17"/>
        <end position="36"/>
    </location>
</feature>
<reference evidence="2 3" key="1">
    <citation type="journal article" date="2013" name="Genome Announc.">
        <title>Genome Sequence of Rhizobium lupini HPC(L) Isolated from Saline Desert Soil, Kutch (Gujarat).</title>
        <authorList>
            <person name="Agarwal L."/>
            <person name="Purohit H.J."/>
        </authorList>
    </citation>
    <scope>NUCLEOTIDE SEQUENCE [LARGE SCALE GENOMIC DNA]</scope>
    <source>
        <strain evidence="3">HPC(L)</strain>
    </source>
</reference>
<keyword evidence="3" id="KW-1185">Reference proteome</keyword>
<dbReference type="Proteomes" id="UP000017668">
    <property type="component" value="Unassembled WGS sequence"/>
</dbReference>
<protein>
    <submittedName>
        <fullName evidence="2">Uncharacterized protein</fullName>
    </submittedName>
</protein>
<feature type="region of interest" description="Disordered" evidence="1">
    <location>
        <begin position="92"/>
        <end position="117"/>
    </location>
</feature>
<feature type="compositionally biased region" description="Basic and acidic residues" evidence="1">
    <location>
        <begin position="95"/>
        <end position="117"/>
    </location>
</feature>